<accession>A0A840I5P9</accession>
<dbReference type="GO" id="GO:0003723">
    <property type="term" value="F:RNA binding"/>
    <property type="evidence" value="ECO:0007669"/>
    <property type="project" value="InterPro"/>
</dbReference>
<evidence type="ECO:0000313" key="7">
    <source>
        <dbReference type="Proteomes" id="UP000563524"/>
    </source>
</evidence>
<comment type="similarity">
    <text evidence="1">Belongs to the class IV-like SAM-binding methyltransferase superfamily. RNA methyltransferase TrmH family.</text>
</comment>
<keyword evidence="3 6" id="KW-0808">Transferase</keyword>
<dbReference type="Proteomes" id="UP000563524">
    <property type="component" value="Unassembled WGS sequence"/>
</dbReference>
<dbReference type="GO" id="GO:0002128">
    <property type="term" value="P:tRNA nucleoside ribose methylation"/>
    <property type="evidence" value="ECO:0007669"/>
    <property type="project" value="TreeGrafter"/>
</dbReference>
<evidence type="ECO:0000256" key="4">
    <source>
        <dbReference type="ARBA" id="ARBA00022691"/>
    </source>
</evidence>
<dbReference type="EMBL" id="JACHOB010000004">
    <property type="protein sequence ID" value="MBB4659601.1"/>
    <property type="molecule type" value="Genomic_DNA"/>
</dbReference>
<dbReference type="GO" id="GO:0008173">
    <property type="term" value="F:RNA methyltransferase activity"/>
    <property type="evidence" value="ECO:0007669"/>
    <property type="project" value="InterPro"/>
</dbReference>
<dbReference type="CDD" id="cd18093">
    <property type="entry name" value="SpoU-like_TrmJ"/>
    <property type="match status" value="1"/>
</dbReference>
<dbReference type="EC" id="2.1.1.-" evidence="6"/>
<comment type="caution">
    <text evidence="6">The sequence shown here is derived from an EMBL/GenBank/DDBJ whole genome shotgun (WGS) entry which is preliminary data.</text>
</comment>
<keyword evidence="7" id="KW-1185">Reference proteome</keyword>
<keyword evidence="4" id="KW-0949">S-adenosyl-L-methionine</keyword>
<dbReference type="Pfam" id="PF00588">
    <property type="entry name" value="SpoU_methylase"/>
    <property type="match status" value="1"/>
</dbReference>
<dbReference type="PANTHER" id="PTHR42786">
    <property type="entry name" value="TRNA/RRNA METHYLTRANSFERASE"/>
    <property type="match status" value="1"/>
</dbReference>
<evidence type="ECO:0000256" key="2">
    <source>
        <dbReference type="ARBA" id="ARBA00022603"/>
    </source>
</evidence>
<dbReference type="Gene3D" id="3.40.1280.10">
    <property type="match status" value="1"/>
</dbReference>
<proteinExistence type="inferred from homology"/>
<dbReference type="InterPro" id="IPR029028">
    <property type="entry name" value="Alpha/beta_knot_MTases"/>
</dbReference>
<evidence type="ECO:0000259" key="5">
    <source>
        <dbReference type="Pfam" id="PF00588"/>
    </source>
</evidence>
<dbReference type="GO" id="GO:0005829">
    <property type="term" value="C:cytosol"/>
    <property type="evidence" value="ECO:0007669"/>
    <property type="project" value="TreeGrafter"/>
</dbReference>
<evidence type="ECO:0000256" key="3">
    <source>
        <dbReference type="ARBA" id="ARBA00022679"/>
    </source>
</evidence>
<dbReference type="Gene3D" id="1.10.8.590">
    <property type="match status" value="1"/>
</dbReference>
<keyword evidence="2 6" id="KW-0489">Methyltransferase</keyword>
<dbReference type="RefSeq" id="WP_183818354.1">
    <property type="nucleotide sequence ID" value="NZ_JACHOB010000004.1"/>
</dbReference>
<feature type="domain" description="tRNA/rRNA methyltransferase SpoU type" evidence="5">
    <location>
        <begin position="5"/>
        <end position="155"/>
    </location>
</feature>
<dbReference type="PANTHER" id="PTHR42786:SF7">
    <property type="entry name" value="TRNA_RRNA METHYLTRANSFERASE SPOU TYPE DOMAIN-CONTAINING PROTEIN"/>
    <property type="match status" value="1"/>
</dbReference>
<protein>
    <submittedName>
        <fullName evidence="6">tRNA/rRNA methyltransferase</fullName>
        <ecNumber evidence="6">2.1.1.-</ecNumber>
    </submittedName>
</protein>
<dbReference type="SUPFAM" id="SSF75217">
    <property type="entry name" value="alpha/beta knot"/>
    <property type="match status" value="1"/>
</dbReference>
<evidence type="ECO:0000256" key="1">
    <source>
        <dbReference type="ARBA" id="ARBA00007228"/>
    </source>
</evidence>
<name>A0A840I5P9_9PROT</name>
<dbReference type="InterPro" id="IPR029026">
    <property type="entry name" value="tRNA_m1G_MTases_N"/>
</dbReference>
<reference evidence="6 7" key="1">
    <citation type="submission" date="2020-08" db="EMBL/GenBank/DDBJ databases">
        <title>Genomic Encyclopedia of Type Strains, Phase IV (KMG-IV): sequencing the most valuable type-strain genomes for metagenomic binning, comparative biology and taxonomic classification.</title>
        <authorList>
            <person name="Goeker M."/>
        </authorList>
    </citation>
    <scope>NUCLEOTIDE SEQUENCE [LARGE SCALE GENOMIC DNA]</scope>
    <source>
        <strain evidence="6 7">DSM 102850</strain>
    </source>
</reference>
<sequence>MITPLVILVRPQMGENIGASARAMLNFGLTGLRLVEPRDGWPNAKAGAMAAGASQVIDGARVFGSVEEAVSDCAYVLATTARQRGVFVPVHEPEDAAGRLVAHAQDGLRTAVLFGGEKSGLSTDDLAFADAILTVPVNPQFSSLNLAQAVLLVAYEWSRAAGSGERFESPYDQTPAGRESTEGMITHLFNALEATGYFYPEAKRPTLERNLRTMLTHAKLTEAETRLFRGVVRQLARRQDEGT</sequence>
<evidence type="ECO:0000313" key="6">
    <source>
        <dbReference type="EMBL" id="MBB4659601.1"/>
    </source>
</evidence>
<dbReference type="AlphaFoldDB" id="A0A840I5P9"/>
<dbReference type="PIRSF" id="PIRSF004808">
    <property type="entry name" value="LasT"/>
    <property type="match status" value="1"/>
</dbReference>
<gene>
    <name evidence="6" type="ORF">GGQ59_002138</name>
</gene>
<organism evidence="6 7">
    <name type="scientific">Parvularcula dongshanensis</name>
    <dbReference type="NCBI Taxonomy" id="1173995"/>
    <lineage>
        <taxon>Bacteria</taxon>
        <taxon>Pseudomonadati</taxon>
        <taxon>Pseudomonadota</taxon>
        <taxon>Alphaproteobacteria</taxon>
        <taxon>Parvularculales</taxon>
        <taxon>Parvularculaceae</taxon>
        <taxon>Parvularcula</taxon>
    </lineage>
</organism>
<dbReference type="InterPro" id="IPR001537">
    <property type="entry name" value="SpoU_MeTrfase"/>
</dbReference>
<dbReference type="InterPro" id="IPR004384">
    <property type="entry name" value="RNA_MeTrfase_TrmJ/LasT"/>
</dbReference>